<evidence type="ECO:0000256" key="4">
    <source>
        <dbReference type="ARBA" id="ARBA00035244"/>
    </source>
</evidence>
<protein>
    <recommendedName>
        <fullName evidence="4 5">Large ribosomal subunit protein uL4</fullName>
    </recommendedName>
</protein>
<comment type="similarity">
    <text evidence="1 5">Belongs to the universal ribosomal protein uL4 family.</text>
</comment>
<evidence type="ECO:0000256" key="2">
    <source>
        <dbReference type="ARBA" id="ARBA00022980"/>
    </source>
</evidence>
<keyword evidence="5" id="KW-0699">rRNA-binding</keyword>
<dbReference type="GO" id="GO:0005840">
    <property type="term" value="C:ribosome"/>
    <property type="evidence" value="ECO:0007669"/>
    <property type="project" value="UniProtKB-KW"/>
</dbReference>
<name>A0A518G241_9BACT</name>
<dbReference type="HAMAP" id="MF_01328_B">
    <property type="entry name" value="Ribosomal_uL4_B"/>
    <property type="match status" value="1"/>
</dbReference>
<keyword evidence="3 5" id="KW-0687">Ribonucleoprotein</keyword>
<keyword evidence="2 5" id="KW-0689">Ribosomal protein</keyword>
<proteinExistence type="inferred from homology"/>
<dbReference type="PANTHER" id="PTHR10746">
    <property type="entry name" value="50S RIBOSOMAL PROTEIN L4"/>
    <property type="match status" value="1"/>
</dbReference>
<dbReference type="KEGG" id="ahel:Q31a_09300"/>
<evidence type="ECO:0000256" key="5">
    <source>
        <dbReference type="HAMAP-Rule" id="MF_01328"/>
    </source>
</evidence>
<dbReference type="Gene3D" id="3.40.1370.10">
    <property type="match status" value="1"/>
</dbReference>
<dbReference type="InterPro" id="IPR002136">
    <property type="entry name" value="Ribosomal_uL4"/>
</dbReference>
<dbReference type="AlphaFoldDB" id="A0A518G241"/>
<keyword evidence="8" id="KW-1185">Reference proteome</keyword>
<comment type="function">
    <text evidence="5">Forms part of the polypeptide exit tunnel.</text>
</comment>
<dbReference type="GO" id="GO:1990904">
    <property type="term" value="C:ribonucleoprotein complex"/>
    <property type="evidence" value="ECO:0007669"/>
    <property type="project" value="UniProtKB-KW"/>
</dbReference>
<feature type="region of interest" description="Disordered" evidence="6">
    <location>
        <begin position="48"/>
        <end position="88"/>
    </location>
</feature>
<comment type="subunit">
    <text evidence="5">Part of the 50S ribosomal subunit.</text>
</comment>
<dbReference type="NCBIfam" id="TIGR03953">
    <property type="entry name" value="rplD_bact"/>
    <property type="match status" value="1"/>
</dbReference>
<keyword evidence="5" id="KW-0694">RNA-binding</keyword>
<dbReference type="GO" id="GO:0006412">
    <property type="term" value="P:translation"/>
    <property type="evidence" value="ECO:0007669"/>
    <property type="project" value="UniProtKB-UniRule"/>
</dbReference>
<dbReference type="GO" id="GO:0003735">
    <property type="term" value="F:structural constituent of ribosome"/>
    <property type="evidence" value="ECO:0007669"/>
    <property type="project" value="InterPro"/>
</dbReference>
<gene>
    <name evidence="5 7" type="primary">rplD</name>
    <name evidence="7" type="ORF">Q31a_09300</name>
</gene>
<dbReference type="RefSeq" id="WP_145074476.1">
    <property type="nucleotide sequence ID" value="NZ_CP036298.1"/>
</dbReference>
<dbReference type="InterPro" id="IPR013005">
    <property type="entry name" value="Ribosomal_uL4-like"/>
</dbReference>
<comment type="function">
    <text evidence="5">One of the primary rRNA binding proteins, this protein initially binds near the 5'-end of the 23S rRNA. It is important during the early stages of 50S assembly. It makes multiple contacts with different domains of the 23S rRNA in the assembled 50S subunit and ribosome.</text>
</comment>
<evidence type="ECO:0000256" key="6">
    <source>
        <dbReference type="SAM" id="MobiDB-lite"/>
    </source>
</evidence>
<organism evidence="7 8">
    <name type="scientific">Aureliella helgolandensis</name>
    <dbReference type="NCBI Taxonomy" id="2527968"/>
    <lineage>
        <taxon>Bacteria</taxon>
        <taxon>Pseudomonadati</taxon>
        <taxon>Planctomycetota</taxon>
        <taxon>Planctomycetia</taxon>
        <taxon>Pirellulales</taxon>
        <taxon>Pirellulaceae</taxon>
        <taxon>Aureliella</taxon>
    </lineage>
</organism>
<evidence type="ECO:0000313" key="7">
    <source>
        <dbReference type="EMBL" id="QDV22644.1"/>
    </source>
</evidence>
<reference evidence="7 8" key="1">
    <citation type="submission" date="2019-02" db="EMBL/GenBank/DDBJ databases">
        <title>Deep-cultivation of Planctomycetes and their phenomic and genomic characterization uncovers novel biology.</title>
        <authorList>
            <person name="Wiegand S."/>
            <person name="Jogler M."/>
            <person name="Boedeker C."/>
            <person name="Pinto D."/>
            <person name="Vollmers J."/>
            <person name="Rivas-Marin E."/>
            <person name="Kohn T."/>
            <person name="Peeters S.H."/>
            <person name="Heuer A."/>
            <person name="Rast P."/>
            <person name="Oberbeckmann S."/>
            <person name="Bunk B."/>
            <person name="Jeske O."/>
            <person name="Meyerdierks A."/>
            <person name="Storesund J.E."/>
            <person name="Kallscheuer N."/>
            <person name="Luecker S."/>
            <person name="Lage O.M."/>
            <person name="Pohl T."/>
            <person name="Merkel B.J."/>
            <person name="Hornburger P."/>
            <person name="Mueller R.-W."/>
            <person name="Bruemmer F."/>
            <person name="Labrenz M."/>
            <person name="Spormann A.M."/>
            <person name="Op den Camp H."/>
            <person name="Overmann J."/>
            <person name="Amann R."/>
            <person name="Jetten M.S.M."/>
            <person name="Mascher T."/>
            <person name="Medema M.H."/>
            <person name="Devos D.P."/>
            <person name="Kaster A.-K."/>
            <person name="Ovreas L."/>
            <person name="Rohde M."/>
            <person name="Galperin M.Y."/>
            <person name="Jogler C."/>
        </authorList>
    </citation>
    <scope>NUCLEOTIDE SEQUENCE [LARGE SCALE GENOMIC DNA]</scope>
    <source>
        <strain evidence="7 8">Q31a</strain>
    </source>
</reference>
<accession>A0A518G241</accession>
<dbReference type="Proteomes" id="UP000318017">
    <property type="component" value="Chromosome"/>
</dbReference>
<dbReference type="Pfam" id="PF00573">
    <property type="entry name" value="Ribosomal_L4"/>
    <property type="match status" value="1"/>
</dbReference>
<sequence>MVTLPVYDRNGAEVGKIDIDPAAIAPKINKQLLHDAVVMYLANKRQGTKKTKGRGEVSGSTRKLYRQKGTGNARVGSRRAPQRRGGGHAMQIKPRTYYYRLPKKAIRAATKMAIASKIADSEVVVIDQLEMAAPKTKELAEVLKALGLEGQTTLVATSDYKSEVYKSARNIPGVEVTRVIDLNALAVIRPKRLLITKEALELIKSQAADTSAA</sequence>
<evidence type="ECO:0000313" key="8">
    <source>
        <dbReference type="Proteomes" id="UP000318017"/>
    </source>
</evidence>
<dbReference type="PANTHER" id="PTHR10746:SF6">
    <property type="entry name" value="LARGE RIBOSOMAL SUBUNIT PROTEIN UL4M"/>
    <property type="match status" value="1"/>
</dbReference>
<evidence type="ECO:0000256" key="1">
    <source>
        <dbReference type="ARBA" id="ARBA00010528"/>
    </source>
</evidence>
<feature type="compositionally biased region" description="Basic residues" evidence="6">
    <location>
        <begin position="76"/>
        <end position="86"/>
    </location>
</feature>
<dbReference type="OrthoDB" id="9803201at2"/>
<dbReference type="EMBL" id="CP036298">
    <property type="protein sequence ID" value="QDV22644.1"/>
    <property type="molecule type" value="Genomic_DNA"/>
</dbReference>
<dbReference type="InterPro" id="IPR023574">
    <property type="entry name" value="Ribosomal_uL4_dom_sf"/>
</dbReference>
<dbReference type="GO" id="GO:0019843">
    <property type="term" value="F:rRNA binding"/>
    <property type="evidence" value="ECO:0007669"/>
    <property type="project" value="UniProtKB-UniRule"/>
</dbReference>
<evidence type="ECO:0000256" key="3">
    <source>
        <dbReference type="ARBA" id="ARBA00023274"/>
    </source>
</evidence>
<dbReference type="SUPFAM" id="SSF52166">
    <property type="entry name" value="Ribosomal protein L4"/>
    <property type="match status" value="1"/>
</dbReference>